<feature type="transmembrane region" description="Helical" evidence="10">
    <location>
        <begin position="87"/>
        <end position="109"/>
    </location>
</feature>
<dbReference type="PATRIC" id="fig|1608419.3.peg.11"/>
<evidence type="ECO:0000256" key="6">
    <source>
        <dbReference type="ARBA" id="ARBA00023303"/>
    </source>
</evidence>
<evidence type="ECO:0000256" key="3">
    <source>
        <dbReference type="ARBA" id="ARBA00022692"/>
    </source>
</evidence>
<dbReference type="PANTHER" id="PTHR28259">
    <property type="entry name" value="FLUORIDE EXPORT PROTEIN 1-RELATED"/>
    <property type="match status" value="1"/>
</dbReference>
<dbReference type="HAMAP" id="MF_00454">
    <property type="entry name" value="FluC"/>
    <property type="match status" value="1"/>
</dbReference>
<proteinExistence type="inferred from homology"/>
<keyword evidence="2 10" id="KW-1003">Cell membrane</keyword>
<comment type="activity regulation">
    <text evidence="10">Na(+) is not transported, but it plays an essential structural role and its presence is essential for fluoride channel function.</text>
</comment>
<feature type="transmembrane region" description="Helical" evidence="10">
    <location>
        <begin position="12"/>
        <end position="34"/>
    </location>
</feature>
<comment type="function">
    <text evidence="9 10">Fluoride-specific ion channel. Important for reducing fluoride concentration in the cell, thus reducing its toxicity.</text>
</comment>
<keyword evidence="5 10" id="KW-0472">Membrane</keyword>
<keyword evidence="10" id="KW-0479">Metal-binding</keyword>
<evidence type="ECO:0000256" key="10">
    <source>
        <dbReference type="HAMAP-Rule" id="MF_00454"/>
    </source>
</evidence>
<organism evidence="11 12">
    <name type="scientific">Candidatus Synechococcus spongiarum 15L</name>
    <dbReference type="NCBI Taxonomy" id="1608419"/>
    <lineage>
        <taxon>Bacteria</taxon>
        <taxon>Bacillati</taxon>
        <taxon>Cyanobacteriota</taxon>
        <taxon>Cyanophyceae</taxon>
        <taxon>Synechococcales</taxon>
        <taxon>Synechococcaceae</taxon>
        <taxon>Synechococcus</taxon>
    </lineage>
</organism>
<reference evidence="11 12" key="2">
    <citation type="submission" date="2015-05" db="EMBL/GenBank/DDBJ databases">
        <title>Lifestyle Evolution in Cyanobacterial Symbionts of Sponges.</title>
        <authorList>
            <person name="Burgsdorf I."/>
            <person name="Slaby B.M."/>
            <person name="Handley K.M."/>
            <person name="Haber M."/>
            <person name="Blom J."/>
            <person name="Marshall C.W."/>
            <person name="Gilbert J.A."/>
            <person name="Hentschel U."/>
            <person name="Steindler L."/>
        </authorList>
    </citation>
    <scope>NUCLEOTIDE SEQUENCE [LARGE SCALE GENOMIC DNA]</scope>
    <source>
        <strain evidence="11">15L</strain>
    </source>
</reference>
<protein>
    <recommendedName>
        <fullName evidence="10">Fluoride-specific ion channel FluC</fullName>
    </recommendedName>
</protein>
<evidence type="ECO:0000313" key="11">
    <source>
        <dbReference type="EMBL" id="KKZ12771.1"/>
    </source>
</evidence>
<feature type="binding site" evidence="10">
    <location>
        <position position="100"/>
    </location>
    <ligand>
        <name>Na(+)</name>
        <dbReference type="ChEBI" id="CHEBI:29101"/>
        <note>structural</note>
    </ligand>
</feature>
<dbReference type="InterPro" id="IPR003691">
    <property type="entry name" value="FluC"/>
</dbReference>
<keyword evidence="10" id="KW-0813">Transport</keyword>
<evidence type="ECO:0000313" key="12">
    <source>
        <dbReference type="Proteomes" id="UP000035037"/>
    </source>
</evidence>
<feature type="transmembrane region" description="Helical" evidence="10">
    <location>
        <begin position="55"/>
        <end position="81"/>
    </location>
</feature>
<dbReference type="STRING" id="431041.FLM9_992"/>
<feature type="transmembrane region" description="Helical" evidence="10">
    <location>
        <begin position="121"/>
        <end position="142"/>
    </location>
</feature>
<comment type="similarity">
    <text evidence="7 10">Belongs to the fluoride channel Fluc/FEX (TC 1.A.43) family.</text>
</comment>
<dbReference type="EMBL" id="JYFQ01000100">
    <property type="protein sequence ID" value="KKZ12771.1"/>
    <property type="molecule type" value="Genomic_DNA"/>
</dbReference>
<keyword evidence="10" id="KW-0915">Sodium</keyword>
<feature type="binding site" evidence="10">
    <location>
        <position position="97"/>
    </location>
    <ligand>
        <name>Na(+)</name>
        <dbReference type="ChEBI" id="CHEBI:29101"/>
        <note>structural</note>
    </ligand>
</feature>
<dbReference type="GO" id="GO:0140114">
    <property type="term" value="P:cellular detoxification of fluoride"/>
    <property type="evidence" value="ECO:0007669"/>
    <property type="project" value="UniProtKB-UniRule"/>
</dbReference>
<evidence type="ECO:0000256" key="8">
    <source>
        <dbReference type="ARBA" id="ARBA00035585"/>
    </source>
</evidence>
<evidence type="ECO:0000256" key="4">
    <source>
        <dbReference type="ARBA" id="ARBA00022989"/>
    </source>
</evidence>
<evidence type="ECO:0000256" key="2">
    <source>
        <dbReference type="ARBA" id="ARBA00022475"/>
    </source>
</evidence>
<evidence type="ECO:0000256" key="5">
    <source>
        <dbReference type="ARBA" id="ARBA00023136"/>
    </source>
</evidence>
<dbReference type="GO" id="GO:0046872">
    <property type="term" value="F:metal ion binding"/>
    <property type="evidence" value="ECO:0007669"/>
    <property type="project" value="UniProtKB-KW"/>
</dbReference>
<comment type="caution">
    <text evidence="11">The sequence shown here is derived from an EMBL/GenBank/DDBJ whole genome shotgun (WGS) entry which is preliminary data.</text>
</comment>
<keyword evidence="6 10" id="KW-0407">Ion channel</keyword>
<dbReference type="PANTHER" id="PTHR28259:SF1">
    <property type="entry name" value="FLUORIDE EXPORT PROTEIN 1-RELATED"/>
    <property type="match status" value="1"/>
</dbReference>
<evidence type="ECO:0000256" key="1">
    <source>
        <dbReference type="ARBA" id="ARBA00004651"/>
    </source>
</evidence>
<name>A0A0G8AW54_9SYNE</name>
<dbReference type="Pfam" id="PF02537">
    <property type="entry name" value="CRCB"/>
    <property type="match status" value="1"/>
</dbReference>
<dbReference type="Proteomes" id="UP000035037">
    <property type="component" value="Unassembled WGS sequence"/>
</dbReference>
<keyword evidence="3 10" id="KW-0812">Transmembrane</keyword>
<comment type="catalytic activity">
    <reaction evidence="8">
        <text>fluoride(in) = fluoride(out)</text>
        <dbReference type="Rhea" id="RHEA:76159"/>
        <dbReference type="ChEBI" id="CHEBI:17051"/>
    </reaction>
    <physiologicalReaction direction="left-to-right" evidence="8">
        <dbReference type="Rhea" id="RHEA:76160"/>
    </physiologicalReaction>
</comment>
<dbReference type="GO" id="GO:0005886">
    <property type="term" value="C:plasma membrane"/>
    <property type="evidence" value="ECO:0007669"/>
    <property type="project" value="UniProtKB-SubCell"/>
</dbReference>
<evidence type="ECO:0000256" key="7">
    <source>
        <dbReference type="ARBA" id="ARBA00035120"/>
    </source>
</evidence>
<dbReference type="AlphaFoldDB" id="A0A0G8AW54"/>
<dbReference type="GO" id="GO:0062054">
    <property type="term" value="F:fluoride channel activity"/>
    <property type="evidence" value="ECO:0007669"/>
    <property type="project" value="UniProtKB-UniRule"/>
</dbReference>
<evidence type="ECO:0000256" key="9">
    <source>
        <dbReference type="ARBA" id="ARBA00049940"/>
    </source>
</evidence>
<reference evidence="11 12" key="1">
    <citation type="submission" date="2015-02" db="EMBL/GenBank/DDBJ databases">
        <authorList>
            <person name="Slaby B."/>
            <person name="Hentschel U."/>
        </authorList>
    </citation>
    <scope>NUCLEOTIDE SEQUENCE [LARGE SCALE GENOMIC DNA]</scope>
    <source>
        <strain evidence="11">15L</strain>
    </source>
</reference>
<accession>A0A0G8AW54</accession>
<keyword evidence="4 10" id="KW-1133">Transmembrane helix</keyword>
<keyword evidence="10" id="KW-0406">Ion transport</keyword>
<gene>
    <name evidence="10" type="primary">fluC</name>
    <name evidence="10" type="synonym">crcB</name>
    <name evidence="11" type="ORF">TQ37_05130</name>
</gene>
<sequence length="148" mass="15559">MWRSPSAVVESQSVGGALLVALGAAPGAGLRWWLVRQWSPYWAGRRHQHQRPGQAGAPWATMAVNVMASGALGLLAGLLVRHPQEELWLWLGVGFAGSLSTFSTLMVDVTLLLRTGHRQEALGLAGVSVVGGYSLLTLGLGLGEALAP</sequence>
<comment type="subcellular location">
    <subcellularLocation>
        <location evidence="1 10">Cell membrane</location>
        <topology evidence="1 10">Multi-pass membrane protein</topology>
    </subcellularLocation>
</comment>